<comment type="caution">
    <text evidence="1">The sequence shown here is derived from an EMBL/GenBank/DDBJ whole genome shotgun (WGS) entry which is preliminary data.</text>
</comment>
<protein>
    <submittedName>
        <fullName evidence="1">Uncharacterized protein</fullName>
    </submittedName>
</protein>
<name>A0ABV0QAU5_9TELE</name>
<evidence type="ECO:0000313" key="2">
    <source>
        <dbReference type="Proteomes" id="UP001434883"/>
    </source>
</evidence>
<proteinExistence type="predicted"/>
<keyword evidence="2" id="KW-1185">Reference proteome</keyword>
<evidence type="ECO:0000313" key="1">
    <source>
        <dbReference type="EMBL" id="MEQ2192915.1"/>
    </source>
</evidence>
<organism evidence="1 2">
    <name type="scientific">Xenoophorus captivus</name>
    <dbReference type="NCBI Taxonomy" id="1517983"/>
    <lineage>
        <taxon>Eukaryota</taxon>
        <taxon>Metazoa</taxon>
        <taxon>Chordata</taxon>
        <taxon>Craniata</taxon>
        <taxon>Vertebrata</taxon>
        <taxon>Euteleostomi</taxon>
        <taxon>Actinopterygii</taxon>
        <taxon>Neopterygii</taxon>
        <taxon>Teleostei</taxon>
        <taxon>Neoteleostei</taxon>
        <taxon>Acanthomorphata</taxon>
        <taxon>Ovalentaria</taxon>
        <taxon>Atherinomorphae</taxon>
        <taxon>Cyprinodontiformes</taxon>
        <taxon>Goodeidae</taxon>
        <taxon>Xenoophorus</taxon>
    </lineage>
</organism>
<reference evidence="1 2" key="1">
    <citation type="submission" date="2021-06" db="EMBL/GenBank/DDBJ databases">
        <authorList>
            <person name="Palmer J.M."/>
        </authorList>
    </citation>
    <scope>NUCLEOTIDE SEQUENCE [LARGE SCALE GENOMIC DNA]</scope>
    <source>
        <strain evidence="1 2">XC_2019</strain>
        <tissue evidence="1">Muscle</tissue>
    </source>
</reference>
<dbReference type="Proteomes" id="UP001434883">
    <property type="component" value="Unassembled WGS sequence"/>
</dbReference>
<gene>
    <name evidence="1" type="ORF">XENOCAPTIV_019698</name>
</gene>
<dbReference type="EMBL" id="JAHRIN010004189">
    <property type="protein sequence ID" value="MEQ2192915.1"/>
    <property type="molecule type" value="Genomic_DNA"/>
</dbReference>
<accession>A0ABV0QAU5</accession>
<sequence length="104" mass="12255">MRRFQSERDKKTVLWELKKEGRKTQSQGIQPIQLDHLVWIYSQYKSSAEILDGSMKNISAQVHRCVMKLNSPGFINIINLCYNFMLIKANHTMQLCNENFSRSF</sequence>